<evidence type="ECO:0000313" key="7">
    <source>
        <dbReference type="Proteomes" id="UP000471521"/>
    </source>
</evidence>
<evidence type="ECO:0000259" key="4">
    <source>
        <dbReference type="PROSITE" id="PS51077"/>
    </source>
</evidence>
<dbReference type="Pfam" id="PF09339">
    <property type="entry name" value="HTH_IclR"/>
    <property type="match status" value="1"/>
</dbReference>
<dbReference type="Gene3D" id="3.30.450.40">
    <property type="match status" value="1"/>
</dbReference>
<accession>A0A6B0SSP5</accession>
<dbReference type="Pfam" id="PF01614">
    <property type="entry name" value="IclR_C"/>
    <property type="match status" value="1"/>
</dbReference>
<dbReference type="OrthoDB" id="14763at2157"/>
<dbReference type="EMBL" id="WUUU01000193">
    <property type="protein sequence ID" value="MXR22062.1"/>
    <property type="molecule type" value="Genomic_DNA"/>
</dbReference>
<dbReference type="Gene3D" id="1.10.10.10">
    <property type="entry name" value="Winged helix-like DNA-binding domain superfamily/Winged helix DNA-binding domain"/>
    <property type="match status" value="1"/>
</dbReference>
<dbReference type="GO" id="GO:0003677">
    <property type="term" value="F:DNA binding"/>
    <property type="evidence" value="ECO:0007669"/>
    <property type="project" value="UniProtKB-KW"/>
</dbReference>
<gene>
    <name evidence="6" type="ORF">GRX66_16200</name>
</gene>
<feature type="domain" description="HTH iclR-type" evidence="4">
    <location>
        <begin position="11"/>
        <end position="70"/>
    </location>
</feature>
<dbReference type="InterPro" id="IPR014757">
    <property type="entry name" value="Tscrpt_reg_IclR_C"/>
</dbReference>
<evidence type="ECO:0000256" key="1">
    <source>
        <dbReference type="ARBA" id="ARBA00023015"/>
    </source>
</evidence>
<evidence type="ECO:0000256" key="3">
    <source>
        <dbReference type="ARBA" id="ARBA00023163"/>
    </source>
</evidence>
<keyword evidence="3" id="KW-0804">Transcription</keyword>
<dbReference type="SUPFAM" id="SSF55781">
    <property type="entry name" value="GAF domain-like"/>
    <property type="match status" value="1"/>
</dbReference>
<dbReference type="InterPro" id="IPR036388">
    <property type="entry name" value="WH-like_DNA-bd_sf"/>
</dbReference>
<dbReference type="InterPro" id="IPR036390">
    <property type="entry name" value="WH_DNA-bd_sf"/>
</dbReference>
<evidence type="ECO:0000256" key="2">
    <source>
        <dbReference type="ARBA" id="ARBA00023125"/>
    </source>
</evidence>
<dbReference type="InterPro" id="IPR011991">
    <property type="entry name" value="ArsR-like_HTH"/>
</dbReference>
<evidence type="ECO:0000259" key="5">
    <source>
        <dbReference type="PROSITE" id="PS51078"/>
    </source>
</evidence>
<dbReference type="PROSITE" id="PS51077">
    <property type="entry name" value="HTH_ICLR"/>
    <property type="match status" value="1"/>
</dbReference>
<reference evidence="6 7" key="1">
    <citation type="submission" date="2019-12" db="EMBL/GenBank/DDBJ databases">
        <title>Isolation and characterization of three novel carbon monoxide-oxidizing members of Halobacteria from salione crusts and soils.</title>
        <authorList>
            <person name="Myers M.R."/>
            <person name="King G.M."/>
        </authorList>
    </citation>
    <scope>NUCLEOTIDE SEQUENCE [LARGE SCALE GENOMIC DNA]</scope>
    <source>
        <strain evidence="6 7">PCN9</strain>
    </source>
</reference>
<proteinExistence type="predicted"/>
<sequence>MATDDSGRRTIGAVDKSLRVLEALRSMDGATLAELAEEIDLSKGALHTHLATLSDHGFVEHRGDHYALGRRFLTFGEYVRNSVPLYRAAKGEVDELAAETGECVHLITEEDGLESILYESFGDRAVGREFFLKNREEMGRYLHYSAAGKSILSQFSEAEIDDLVDRHGMPKGTQHTITDREEFKAELERVREHGYATNDEEDLLGIRAVGSPIFSPDGEVLGALSVSAPASRLQGDRFTEDLPRIVKEYVNIIEVNLQTGDVSV</sequence>
<evidence type="ECO:0000313" key="6">
    <source>
        <dbReference type="EMBL" id="MXR22062.1"/>
    </source>
</evidence>
<dbReference type="PANTHER" id="PTHR30136">
    <property type="entry name" value="HELIX-TURN-HELIX TRANSCRIPTIONAL REGULATOR, ICLR FAMILY"/>
    <property type="match status" value="1"/>
</dbReference>
<keyword evidence="2" id="KW-0238">DNA-binding</keyword>
<dbReference type="InterPro" id="IPR005471">
    <property type="entry name" value="Tscrpt_reg_IclR_N"/>
</dbReference>
<dbReference type="PROSITE" id="PS51078">
    <property type="entry name" value="ICLR_ED"/>
    <property type="match status" value="1"/>
</dbReference>
<dbReference type="GO" id="GO:0045892">
    <property type="term" value="P:negative regulation of DNA-templated transcription"/>
    <property type="evidence" value="ECO:0007669"/>
    <property type="project" value="TreeGrafter"/>
</dbReference>
<dbReference type="SUPFAM" id="SSF46785">
    <property type="entry name" value="Winged helix' DNA-binding domain"/>
    <property type="match status" value="1"/>
</dbReference>
<dbReference type="InterPro" id="IPR050707">
    <property type="entry name" value="HTH_MetabolicPath_Reg"/>
</dbReference>
<dbReference type="InterPro" id="IPR029016">
    <property type="entry name" value="GAF-like_dom_sf"/>
</dbReference>
<feature type="domain" description="IclR-ED" evidence="5">
    <location>
        <begin position="71"/>
        <end position="259"/>
    </location>
</feature>
<name>A0A6B0SSP5_9EURY</name>
<comment type="caution">
    <text evidence="6">The sequence shown here is derived from an EMBL/GenBank/DDBJ whole genome shotgun (WGS) entry which is preliminary data.</text>
</comment>
<protein>
    <submittedName>
        <fullName evidence="6">Helix-turn-helix domain-containing protein</fullName>
    </submittedName>
</protein>
<dbReference type="AlphaFoldDB" id="A0A6B0SSP5"/>
<dbReference type="CDD" id="cd00090">
    <property type="entry name" value="HTH_ARSR"/>
    <property type="match status" value="1"/>
</dbReference>
<dbReference type="RefSeq" id="WP_159527456.1">
    <property type="nucleotide sequence ID" value="NZ_WUUU01000193.1"/>
</dbReference>
<keyword evidence="1" id="KW-0805">Transcription regulation</keyword>
<dbReference type="GO" id="GO:0003700">
    <property type="term" value="F:DNA-binding transcription factor activity"/>
    <property type="evidence" value="ECO:0007669"/>
    <property type="project" value="TreeGrafter"/>
</dbReference>
<organism evidence="6 7">
    <name type="scientific">Halobacterium bonnevillei</name>
    <dbReference type="NCBI Taxonomy" id="2692200"/>
    <lineage>
        <taxon>Archaea</taxon>
        <taxon>Methanobacteriati</taxon>
        <taxon>Methanobacteriota</taxon>
        <taxon>Stenosarchaea group</taxon>
        <taxon>Halobacteria</taxon>
        <taxon>Halobacteriales</taxon>
        <taxon>Halobacteriaceae</taxon>
        <taxon>Halobacterium</taxon>
    </lineage>
</organism>
<dbReference type="Proteomes" id="UP000471521">
    <property type="component" value="Unassembled WGS sequence"/>
</dbReference>
<dbReference type="SMART" id="SM00346">
    <property type="entry name" value="HTH_ICLR"/>
    <property type="match status" value="1"/>
</dbReference>
<keyword evidence="7" id="KW-1185">Reference proteome</keyword>
<dbReference type="PANTHER" id="PTHR30136:SF35">
    <property type="entry name" value="HTH-TYPE TRANSCRIPTIONAL REGULATOR RV1719"/>
    <property type="match status" value="1"/>
</dbReference>